<evidence type="ECO:0000313" key="3">
    <source>
        <dbReference type="Proteomes" id="UP001431776"/>
    </source>
</evidence>
<evidence type="ECO:0000256" key="1">
    <source>
        <dbReference type="SAM" id="SignalP"/>
    </source>
</evidence>
<dbReference type="EMBL" id="JASCXX010000005">
    <property type="protein sequence ID" value="MDI6448590.1"/>
    <property type="molecule type" value="Genomic_DNA"/>
</dbReference>
<comment type="caution">
    <text evidence="2">The sequence shown here is derived from an EMBL/GenBank/DDBJ whole genome shotgun (WGS) entry which is preliminary data.</text>
</comment>
<accession>A0AAW6TSN1</accession>
<organism evidence="2 3">
    <name type="scientific">Anaerobaca lacustris</name>
    <dbReference type="NCBI Taxonomy" id="3044600"/>
    <lineage>
        <taxon>Bacteria</taxon>
        <taxon>Pseudomonadati</taxon>
        <taxon>Planctomycetota</taxon>
        <taxon>Phycisphaerae</taxon>
        <taxon>Sedimentisphaerales</taxon>
        <taxon>Anaerobacaceae</taxon>
        <taxon>Anaerobaca</taxon>
    </lineage>
</organism>
<dbReference type="RefSeq" id="WP_349244001.1">
    <property type="nucleotide sequence ID" value="NZ_JASCXX010000005.1"/>
</dbReference>
<feature type="signal peptide" evidence="1">
    <location>
        <begin position="1"/>
        <end position="17"/>
    </location>
</feature>
<protein>
    <recommendedName>
        <fullName evidence="4">DUF4434 domain-containing protein</fullName>
    </recommendedName>
</protein>
<reference evidence="2" key="1">
    <citation type="submission" date="2023-05" db="EMBL/GenBank/DDBJ databases">
        <title>Anaerotaeda fermentans gen. nov., sp. nov., a novel anaerobic planctomycete of the new family within the order Sedimentisphaerales isolated from Taman Peninsula, Russia.</title>
        <authorList>
            <person name="Khomyakova M.A."/>
            <person name="Merkel A.Y."/>
            <person name="Slobodkin A.I."/>
        </authorList>
    </citation>
    <scope>NUCLEOTIDE SEQUENCE</scope>
    <source>
        <strain evidence="2">M17dextr</strain>
    </source>
</reference>
<dbReference type="Proteomes" id="UP001431776">
    <property type="component" value="Unassembled WGS sequence"/>
</dbReference>
<keyword evidence="1" id="KW-0732">Signal</keyword>
<proteinExistence type="predicted"/>
<name>A0AAW6TSN1_9BACT</name>
<sequence length="590" mass="65140">MLRRVLVVAAWVAVANAASGQALLETARERASDLRLATYATSHQVERMATDADFRAAVWEAIERMGITKLYLEVYRGGHTVPPEQLIQVRDWLLERNISVVGGIATVPGGDVGVRQEGPLGWFNWQNEKTQRDLERIIRASAPIFDTFIVDDFLCTADVSAESERAKGDRSWGQYRRELLTELAQSIFLRPAREVHSGITMIVKYPQWYDRFHLFGYDTVTFPRLFDQVWVGTETRGRNTQRFGFVQPYEGFINYRWLAGIAGDKIGGAWFDHGDCAEHDFLDQAYTSVLAGAPELVMFNLGDVVAGHPDHAKVASQFGRLADLAAFVRQHPVTGVPAYKPPNSDPAGDMYLMDLIGMLGIPLVPVHEFPHDASVIFLPAQAAADPRLYERAEKARARGRHLILTTNLLIAWPQGRELASVVGIDPDLTSAPLRATYRSETGAVEIDLEAPIEVTPRTGDVVCADGTRQLLLLRTAGNVSLLNTHTYSQADFDAVGEVLLCPRPLGLLSLDEPALTAFRTAFAGGTPPAFSGPACVTYHPFADASQGDCVFQNFNDRAVEVSLTLPQDGVRRTFTIPPRERVWIASGEAR</sequence>
<keyword evidence="3" id="KW-1185">Reference proteome</keyword>
<dbReference type="AlphaFoldDB" id="A0AAW6TSN1"/>
<gene>
    <name evidence="2" type="ORF">QJ522_06005</name>
</gene>
<evidence type="ECO:0008006" key="4">
    <source>
        <dbReference type="Google" id="ProtNLM"/>
    </source>
</evidence>
<evidence type="ECO:0000313" key="2">
    <source>
        <dbReference type="EMBL" id="MDI6448590.1"/>
    </source>
</evidence>
<feature type="chain" id="PRO_5043767634" description="DUF4434 domain-containing protein" evidence="1">
    <location>
        <begin position="18"/>
        <end position="590"/>
    </location>
</feature>